<accession>A1AVS9</accession>
<dbReference type="Proteomes" id="UP000002587">
    <property type="component" value="Chromosome"/>
</dbReference>
<protein>
    <submittedName>
        <fullName evidence="1">Uncharacterized protein</fullName>
    </submittedName>
</protein>
<keyword evidence="2" id="KW-1185">Reference proteome</keyword>
<dbReference type="HOGENOM" id="CLU_2119334_0_0_6"/>
<dbReference type="RefSeq" id="WP_011737661.1">
    <property type="nucleotide sequence ID" value="NC_008610.1"/>
</dbReference>
<dbReference type="EMBL" id="CP000488">
    <property type="protein sequence ID" value="ABL02036.1"/>
    <property type="molecule type" value="Genomic_DNA"/>
</dbReference>
<dbReference type="AlphaFoldDB" id="A1AVS9"/>
<proteinExistence type="predicted"/>
<gene>
    <name evidence="1" type="ordered locus">Rmag_0254</name>
</gene>
<organism evidence="1 2">
    <name type="scientific">Ruthia magnifica subsp. Calyptogena magnifica</name>
    <dbReference type="NCBI Taxonomy" id="413404"/>
    <lineage>
        <taxon>Bacteria</taxon>
        <taxon>Pseudomonadati</taxon>
        <taxon>Pseudomonadota</taxon>
        <taxon>Gammaproteobacteria</taxon>
        <taxon>Candidatus Pseudothioglobaceae</taxon>
        <taxon>Candidatus Ruthturnera</taxon>
    </lineage>
</organism>
<name>A1AVS9_RUTMC</name>
<sequence>MVFDRADKILWHSTISFKEEQNIIDKILVEKIIWYIDNTQNFKLSLKKKDFVTFVEFFDKEEKLSREKLIKIAIQKTTKITPVEEIMQKEQTDIKQEQNKKQSNIIQKLIKKNC</sequence>
<reference evidence="1 2" key="1">
    <citation type="journal article" date="2007" name="Science">
        <title>The Calyptogena magnifica chemoautotrophic symbiont genome.</title>
        <authorList>
            <person name="Newton I.L.G."/>
            <person name="Woyke T."/>
            <person name="Auchtung T.A."/>
            <person name="Dilly G.F."/>
            <person name="Dutton R.J."/>
            <person name="Fisher M.C."/>
            <person name="Fontanez K.M."/>
            <person name="Lau E."/>
            <person name="Stewart F.J."/>
            <person name="Richardson P.M."/>
            <person name="Barry K.W."/>
            <person name="Saunders E."/>
            <person name="Detter J.C."/>
            <person name="Wu D."/>
            <person name="Eisen J.A."/>
            <person name="Cavanaugh C.M."/>
        </authorList>
    </citation>
    <scope>NUCLEOTIDE SEQUENCE [LARGE SCALE GENOMIC DNA]</scope>
    <source>
        <strain evidence="1 2">Cm</strain>
    </source>
</reference>
<evidence type="ECO:0000313" key="1">
    <source>
        <dbReference type="EMBL" id="ABL02036.1"/>
    </source>
</evidence>
<dbReference type="KEGG" id="rma:Rmag_0254"/>
<evidence type="ECO:0000313" key="2">
    <source>
        <dbReference type="Proteomes" id="UP000002587"/>
    </source>
</evidence>